<dbReference type="AlphaFoldDB" id="A0AAD2FIB2"/>
<feature type="signal peptide" evidence="3">
    <location>
        <begin position="1"/>
        <end position="22"/>
    </location>
</feature>
<feature type="chain" id="PRO_5042121751" evidence="3">
    <location>
        <begin position="23"/>
        <end position="339"/>
    </location>
</feature>
<evidence type="ECO:0000256" key="1">
    <source>
        <dbReference type="SAM" id="MobiDB-lite"/>
    </source>
</evidence>
<evidence type="ECO:0000256" key="3">
    <source>
        <dbReference type="SAM" id="SignalP"/>
    </source>
</evidence>
<feature type="transmembrane region" description="Helical" evidence="2">
    <location>
        <begin position="286"/>
        <end position="304"/>
    </location>
</feature>
<feature type="compositionally biased region" description="Low complexity" evidence="1">
    <location>
        <begin position="99"/>
        <end position="116"/>
    </location>
</feature>
<name>A0AAD2FIB2_9STRA</name>
<keyword evidence="2" id="KW-0812">Transmembrane</keyword>
<protein>
    <submittedName>
        <fullName evidence="4">Uncharacterized protein</fullName>
    </submittedName>
</protein>
<keyword evidence="2" id="KW-0472">Membrane</keyword>
<sequence length="339" mass="36041">MKLQQYCLAPLLCALSANMSMASPAPFEVKLDEPDNRDYGEFGRSVNKPKKRRVAKHEPTEADHMYRELIEDVQLLDFASMSMSMGMSLDDNVDAQVDTTPAPSASVPTAAPTAPQTSAPTEAAVATSASCDGQPQVLINIPLEVDTATDDTEIETLIAEALMETLADEYNFCGSRRRLEDGSIVVEDFQLGTITVTKDANETCPPLDPSTSCHVANAAIVVSGETDGSAAKLRNSLGFLFENDVKFIEELPLSGVIEVRLKEGGEESEANSASAFGNAAQPTRSAVVAILSTAGISIVAAIILRARRKEANMAAHDKYCDESDSEGGTLPINNASGSH</sequence>
<evidence type="ECO:0000313" key="5">
    <source>
        <dbReference type="Proteomes" id="UP001295423"/>
    </source>
</evidence>
<reference evidence="4" key="1">
    <citation type="submission" date="2023-08" db="EMBL/GenBank/DDBJ databases">
        <authorList>
            <person name="Audoor S."/>
            <person name="Bilcke G."/>
        </authorList>
    </citation>
    <scope>NUCLEOTIDE SEQUENCE</scope>
</reference>
<evidence type="ECO:0000313" key="4">
    <source>
        <dbReference type="EMBL" id="CAJ1942706.1"/>
    </source>
</evidence>
<dbReference type="Proteomes" id="UP001295423">
    <property type="component" value="Unassembled WGS sequence"/>
</dbReference>
<keyword evidence="3" id="KW-0732">Signal</keyword>
<dbReference type="EMBL" id="CAKOGP040001112">
    <property type="protein sequence ID" value="CAJ1942706.1"/>
    <property type="molecule type" value="Genomic_DNA"/>
</dbReference>
<proteinExistence type="predicted"/>
<gene>
    <name evidence="4" type="ORF">CYCCA115_LOCUS8081</name>
</gene>
<organism evidence="4 5">
    <name type="scientific">Cylindrotheca closterium</name>
    <dbReference type="NCBI Taxonomy" id="2856"/>
    <lineage>
        <taxon>Eukaryota</taxon>
        <taxon>Sar</taxon>
        <taxon>Stramenopiles</taxon>
        <taxon>Ochrophyta</taxon>
        <taxon>Bacillariophyta</taxon>
        <taxon>Bacillariophyceae</taxon>
        <taxon>Bacillariophycidae</taxon>
        <taxon>Bacillariales</taxon>
        <taxon>Bacillariaceae</taxon>
        <taxon>Cylindrotheca</taxon>
    </lineage>
</organism>
<feature type="region of interest" description="Disordered" evidence="1">
    <location>
        <begin position="319"/>
        <end position="339"/>
    </location>
</feature>
<accession>A0AAD2FIB2</accession>
<evidence type="ECO:0000256" key="2">
    <source>
        <dbReference type="SAM" id="Phobius"/>
    </source>
</evidence>
<feature type="region of interest" description="Disordered" evidence="1">
    <location>
        <begin position="96"/>
        <end position="116"/>
    </location>
</feature>
<keyword evidence="2" id="KW-1133">Transmembrane helix</keyword>
<keyword evidence="5" id="KW-1185">Reference proteome</keyword>
<comment type="caution">
    <text evidence="4">The sequence shown here is derived from an EMBL/GenBank/DDBJ whole genome shotgun (WGS) entry which is preliminary data.</text>
</comment>